<feature type="domain" description="Thioredoxin" evidence="6">
    <location>
        <begin position="29"/>
        <end position="200"/>
    </location>
</feature>
<feature type="binding site" evidence="3">
    <location>
        <position position="76"/>
    </location>
    <ligand>
        <name>Cu cation</name>
        <dbReference type="ChEBI" id="CHEBI:23378"/>
    </ligand>
</feature>
<keyword evidence="2 3" id="KW-0186">Copper</keyword>
<dbReference type="SUPFAM" id="SSF52833">
    <property type="entry name" value="Thioredoxin-like"/>
    <property type="match status" value="1"/>
</dbReference>
<feature type="signal peptide" evidence="5">
    <location>
        <begin position="1"/>
        <end position="24"/>
    </location>
</feature>
<feature type="binding site" evidence="3">
    <location>
        <position position="164"/>
    </location>
    <ligand>
        <name>Cu cation</name>
        <dbReference type="ChEBI" id="CHEBI:23378"/>
    </ligand>
</feature>
<keyword evidence="5" id="KW-0732">Signal</keyword>
<dbReference type="CDD" id="cd02968">
    <property type="entry name" value="SCO"/>
    <property type="match status" value="1"/>
</dbReference>
<dbReference type="STRING" id="989403.SAMN05421798_101675"/>
<keyword evidence="3" id="KW-0479">Metal-binding</keyword>
<dbReference type="Gene3D" id="3.40.30.10">
    <property type="entry name" value="Glutaredoxin"/>
    <property type="match status" value="1"/>
</dbReference>
<evidence type="ECO:0000259" key="6">
    <source>
        <dbReference type="PROSITE" id="PS51352"/>
    </source>
</evidence>
<reference evidence="7 8" key="1">
    <citation type="journal article" date="2016" name="Front. Microbiol.">
        <title>Comparative Genomic Analysis Reveals a Diverse Repertoire of Genes Involved in Prokaryote-Eukaryote Interactions within the Pseudovibrio Genus.</title>
        <authorList>
            <person name="Romano S."/>
            <person name="Fernandez-Guerra A."/>
            <person name="Reen F.J."/>
            <person name="Glockner F.O."/>
            <person name="Crowley S.P."/>
            <person name="O'Sullivan O."/>
            <person name="Cotter P.D."/>
            <person name="Adams C."/>
            <person name="Dobson A.D."/>
            <person name="O'Gara F."/>
        </authorList>
    </citation>
    <scope>NUCLEOTIDE SEQUENCE [LARGE SCALE GENOMIC DNA]</scope>
    <source>
        <strain evidence="7 8">Ad2</strain>
    </source>
</reference>
<dbReference type="FunFam" id="3.40.30.10:FF:000013">
    <property type="entry name" value="Blast:Protein SCO1 homolog, mitochondrial"/>
    <property type="match status" value="1"/>
</dbReference>
<comment type="caution">
    <text evidence="7">The sequence shown here is derived from an EMBL/GenBank/DDBJ whole genome shotgun (WGS) entry which is preliminary data.</text>
</comment>
<sequence length="200" mass="21698">MNVAKTIRYGAWAAVALLVAAVSAATVMKLTGDDIPQAATVQIGGPFELVDGKGQVFTDKNLNGKPTLMFFGFTYCPDVCPTTLSDMQGWIENLGPQADDLNFVFVSVDPERDTPDTIADYVAAFDSRVVPLTGSVDQVKKVVKDYRVYARKVPLDDGDYTMDHTAAVYMLNGDLNFVGTIGYQEPEDTAMPKIKKLLGS</sequence>
<gene>
    <name evidence="7" type="ORF">PsAD2_02366</name>
</gene>
<comment type="similarity">
    <text evidence="1">Belongs to the SCO1/2 family.</text>
</comment>
<evidence type="ECO:0000256" key="2">
    <source>
        <dbReference type="ARBA" id="ARBA00023008"/>
    </source>
</evidence>
<dbReference type="PANTHER" id="PTHR12151">
    <property type="entry name" value="ELECTRON TRANSPORT PROTIN SCO1/SENC FAMILY MEMBER"/>
    <property type="match status" value="1"/>
</dbReference>
<dbReference type="InterPro" id="IPR013766">
    <property type="entry name" value="Thioredoxin_domain"/>
</dbReference>
<organism evidence="7 8">
    <name type="scientific">Pseudovibrio axinellae</name>
    <dbReference type="NCBI Taxonomy" id="989403"/>
    <lineage>
        <taxon>Bacteria</taxon>
        <taxon>Pseudomonadati</taxon>
        <taxon>Pseudomonadota</taxon>
        <taxon>Alphaproteobacteria</taxon>
        <taxon>Hyphomicrobiales</taxon>
        <taxon>Stappiaceae</taxon>
        <taxon>Pseudovibrio</taxon>
    </lineage>
</organism>
<name>A0A165YHM9_9HYPH</name>
<dbReference type="PROSITE" id="PS51352">
    <property type="entry name" value="THIOREDOXIN_2"/>
    <property type="match status" value="1"/>
</dbReference>
<protein>
    <recommendedName>
        <fullName evidence="6">Thioredoxin domain-containing protein</fullName>
    </recommendedName>
</protein>
<dbReference type="EMBL" id="LMCB01000017">
    <property type="protein sequence ID" value="KZL18850.1"/>
    <property type="molecule type" value="Genomic_DNA"/>
</dbReference>
<dbReference type="GO" id="GO:0046872">
    <property type="term" value="F:metal ion binding"/>
    <property type="evidence" value="ECO:0007669"/>
    <property type="project" value="UniProtKB-KW"/>
</dbReference>
<evidence type="ECO:0000256" key="3">
    <source>
        <dbReference type="PIRSR" id="PIRSR603782-1"/>
    </source>
</evidence>
<dbReference type="InterPro" id="IPR036249">
    <property type="entry name" value="Thioredoxin-like_sf"/>
</dbReference>
<evidence type="ECO:0000256" key="1">
    <source>
        <dbReference type="ARBA" id="ARBA00010996"/>
    </source>
</evidence>
<feature type="disulfide bond" description="Redox-active" evidence="4">
    <location>
        <begin position="76"/>
        <end position="80"/>
    </location>
</feature>
<evidence type="ECO:0000313" key="7">
    <source>
        <dbReference type="EMBL" id="KZL18850.1"/>
    </source>
</evidence>
<accession>A0A165YHM9</accession>
<dbReference type="AlphaFoldDB" id="A0A165YHM9"/>
<evidence type="ECO:0000256" key="4">
    <source>
        <dbReference type="PIRSR" id="PIRSR603782-2"/>
    </source>
</evidence>
<proteinExistence type="inferred from homology"/>
<keyword evidence="8" id="KW-1185">Reference proteome</keyword>
<dbReference type="Pfam" id="PF02630">
    <property type="entry name" value="SCO1-SenC"/>
    <property type="match status" value="1"/>
</dbReference>
<dbReference type="Proteomes" id="UP000076577">
    <property type="component" value="Unassembled WGS sequence"/>
</dbReference>
<keyword evidence="4" id="KW-1015">Disulfide bond</keyword>
<dbReference type="PANTHER" id="PTHR12151:SF25">
    <property type="entry name" value="LINALOOL DEHYDRATASE_ISOMERASE DOMAIN-CONTAINING PROTEIN"/>
    <property type="match status" value="1"/>
</dbReference>
<feature type="binding site" evidence="3">
    <location>
        <position position="80"/>
    </location>
    <ligand>
        <name>Cu cation</name>
        <dbReference type="ChEBI" id="CHEBI:23378"/>
    </ligand>
</feature>
<dbReference type="PATRIC" id="fig|989403.3.peg.2523"/>
<dbReference type="InterPro" id="IPR003782">
    <property type="entry name" value="SCO1/SenC"/>
</dbReference>
<feature type="chain" id="PRO_5007869367" description="Thioredoxin domain-containing protein" evidence="5">
    <location>
        <begin position="25"/>
        <end position="200"/>
    </location>
</feature>
<dbReference type="OrthoDB" id="9790194at2"/>
<evidence type="ECO:0000313" key="8">
    <source>
        <dbReference type="Proteomes" id="UP000076577"/>
    </source>
</evidence>
<dbReference type="RefSeq" id="WP_068006043.1">
    <property type="nucleotide sequence ID" value="NZ_FOFM01000001.1"/>
</dbReference>
<evidence type="ECO:0000256" key="5">
    <source>
        <dbReference type="SAM" id="SignalP"/>
    </source>
</evidence>